<dbReference type="Proteomes" id="UP001321582">
    <property type="component" value="Chromosome"/>
</dbReference>
<evidence type="ECO:0000256" key="8">
    <source>
        <dbReference type="ARBA" id="ARBA00022723"/>
    </source>
</evidence>
<dbReference type="KEGG" id="haby:HLVA_14630"/>
<keyword evidence="11 13" id="KW-0411">Iron-sulfur</keyword>
<feature type="binding site" evidence="13 14">
    <location>
        <position position="61"/>
    </location>
    <ligand>
        <name>[4Fe-4S] cluster</name>
        <dbReference type="ChEBI" id="CHEBI:49883"/>
        <note>4Fe-4S-S-AdoMet</note>
    </ligand>
</feature>
<dbReference type="Pfam" id="PF06968">
    <property type="entry name" value="BATS"/>
    <property type="match status" value="1"/>
</dbReference>
<keyword evidence="10 13" id="KW-0408">Iron</keyword>
<dbReference type="GO" id="GO:0009102">
    <property type="term" value="P:biotin biosynthetic process"/>
    <property type="evidence" value="ECO:0007669"/>
    <property type="project" value="UniProtKB-UniRule"/>
</dbReference>
<reference evidence="16 17" key="1">
    <citation type="submission" date="2022-11" db="EMBL/GenBank/DDBJ databases">
        <title>Haliovirga abyssi gen. nov., sp. nov., a mesophilic fermentative bacterium isolated from the Iheya North hydrothermal field and the proposal of Haliovirgaceae fam. nov.</title>
        <authorList>
            <person name="Miyazaki U."/>
            <person name="Tame A."/>
            <person name="Miyazaki J."/>
            <person name="Takai K."/>
            <person name="Sawayama S."/>
            <person name="Kitajima M."/>
            <person name="Okamoto A."/>
            <person name="Nakagawa S."/>
        </authorList>
    </citation>
    <scope>NUCLEOTIDE SEQUENCE [LARGE SCALE GENOMIC DNA]</scope>
    <source>
        <strain evidence="16 17">IC12</strain>
    </source>
</reference>
<dbReference type="SMART" id="SM00729">
    <property type="entry name" value="Elp3"/>
    <property type="match status" value="1"/>
</dbReference>
<keyword evidence="5 13" id="KW-0808">Transferase</keyword>
<dbReference type="InterPro" id="IPR058240">
    <property type="entry name" value="rSAM_sf"/>
</dbReference>
<gene>
    <name evidence="13 16" type="primary">bioB</name>
    <name evidence="16" type="ORF">HLVA_14630</name>
</gene>
<keyword evidence="17" id="KW-1185">Reference proteome</keyword>
<evidence type="ECO:0000256" key="6">
    <source>
        <dbReference type="ARBA" id="ARBA00022691"/>
    </source>
</evidence>
<keyword evidence="4 13" id="KW-0004">4Fe-4S</keyword>
<feature type="binding site" evidence="13 14">
    <location>
        <position position="57"/>
    </location>
    <ligand>
        <name>[4Fe-4S] cluster</name>
        <dbReference type="ChEBI" id="CHEBI:49883"/>
        <note>4Fe-4S-S-AdoMet</note>
    </ligand>
</feature>
<dbReference type="HAMAP" id="MF_01694">
    <property type="entry name" value="BioB"/>
    <property type="match status" value="1"/>
</dbReference>
<comment type="cofactor">
    <cofactor evidence="13">
        <name>[2Fe-2S] cluster</name>
        <dbReference type="ChEBI" id="CHEBI:190135"/>
    </cofactor>
    <text evidence="13">Binds 1 [2Fe-2S] cluster. The cluster is coordinated with 3 cysteines and 1 arginine.</text>
</comment>
<dbReference type="GO" id="GO:0004076">
    <property type="term" value="F:biotin synthase activity"/>
    <property type="evidence" value="ECO:0007669"/>
    <property type="project" value="UniProtKB-UniRule"/>
</dbReference>
<dbReference type="InterPro" id="IPR002684">
    <property type="entry name" value="Biotin_synth/BioAB"/>
</dbReference>
<comment type="similarity">
    <text evidence="2 13">Belongs to the radical SAM superfamily. Biotin synthase family.</text>
</comment>
<name>A0AAU9DJB9_9FUSO</name>
<dbReference type="SUPFAM" id="SSF102114">
    <property type="entry name" value="Radical SAM enzymes"/>
    <property type="match status" value="1"/>
</dbReference>
<organism evidence="16 17">
    <name type="scientific">Haliovirga abyssi</name>
    <dbReference type="NCBI Taxonomy" id="2996794"/>
    <lineage>
        <taxon>Bacteria</taxon>
        <taxon>Fusobacteriati</taxon>
        <taxon>Fusobacteriota</taxon>
        <taxon>Fusobacteriia</taxon>
        <taxon>Fusobacteriales</taxon>
        <taxon>Haliovirgaceae</taxon>
        <taxon>Haliovirga</taxon>
    </lineage>
</organism>
<dbReference type="AlphaFoldDB" id="A0AAU9DJB9"/>
<dbReference type="InterPro" id="IPR007197">
    <property type="entry name" value="rSAM"/>
</dbReference>
<dbReference type="PROSITE" id="PS51918">
    <property type="entry name" value="RADICAL_SAM"/>
    <property type="match status" value="1"/>
</dbReference>
<feature type="binding site" evidence="13 14">
    <location>
        <position position="64"/>
    </location>
    <ligand>
        <name>[4Fe-4S] cluster</name>
        <dbReference type="ChEBI" id="CHEBI:49883"/>
        <note>4Fe-4S-S-AdoMet</note>
    </ligand>
</feature>
<dbReference type="SFLD" id="SFLDS00029">
    <property type="entry name" value="Radical_SAM"/>
    <property type="match status" value="1"/>
</dbReference>
<dbReference type="RefSeq" id="WP_307903743.1">
    <property type="nucleotide sequence ID" value="NZ_AP027059.1"/>
</dbReference>
<keyword evidence="9 13" id="KW-0093">Biotin biosynthesis</keyword>
<dbReference type="NCBIfam" id="TIGR00433">
    <property type="entry name" value="bioB"/>
    <property type="match status" value="1"/>
</dbReference>
<evidence type="ECO:0000259" key="15">
    <source>
        <dbReference type="PROSITE" id="PS51918"/>
    </source>
</evidence>
<comment type="cofactor">
    <cofactor evidence="14">
        <name>[2Fe-2S] cluster</name>
        <dbReference type="ChEBI" id="CHEBI:190135"/>
    </cofactor>
    <text evidence="14">Binds 1 [2Fe-2S] cluster. The cluster is coordinated with 3 cysteines and 1 arginine.</text>
</comment>
<accession>A0AAU9DJB9</accession>
<dbReference type="CDD" id="cd01335">
    <property type="entry name" value="Radical_SAM"/>
    <property type="match status" value="1"/>
</dbReference>
<sequence>MNKYINNEITKEEAVKLFSLKGSKLMELFTVSNKIREKYCGNEIHHCTITNAKSGKCSEDCKFCAQSARYNTNLKTYEFKDEETLEVEYKRANELNSENFGIVTSGKSIKKGSKEFEKIKEFLLKNRDKTKPCASIGLLDYEEFVELKEAGLTRYHNNIQTSIDKYGEIVATTHSVEDRIKSIKAAKKAGLKVCSGGIIGMGESYEDRVNMAFTLKELEVDSIPLNILNPIKGTPMGDREILSVDEILKTVAIFRIILKDKTIKIAAGRETILKDFMGLAFMSGANGLLVGGYLTLKGRSVEEDENFIKNLKKMWS</sequence>
<evidence type="ECO:0000256" key="13">
    <source>
        <dbReference type="HAMAP-Rule" id="MF_01694"/>
    </source>
</evidence>
<comment type="pathway">
    <text evidence="1 13">Cofactor biosynthesis; biotin biosynthesis; biotin from 7,8-diaminononanoate: step 2/2.</text>
</comment>
<evidence type="ECO:0000256" key="7">
    <source>
        <dbReference type="ARBA" id="ARBA00022714"/>
    </source>
</evidence>
<dbReference type="SFLD" id="SFLDG01278">
    <property type="entry name" value="biotin_synthase_like"/>
    <property type="match status" value="1"/>
</dbReference>
<keyword evidence="7 13" id="KW-0001">2Fe-2S</keyword>
<comment type="subunit">
    <text evidence="13">Homodimer.</text>
</comment>
<dbReference type="PIRSF" id="PIRSF001619">
    <property type="entry name" value="Biotin_synth"/>
    <property type="match status" value="1"/>
</dbReference>
<dbReference type="SMART" id="SM00876">
    <property type="entry name" value="BATS"/>
    <property type="match status" value="1"/>
</dbReference>
<feature type="binding site" evidence="13 14">
    <location>
        <position position="264"/>
    </location>
    <ligand>
        <name>[2Fe-2S] cluster</name>
        <dbReference type="ChEBI" id="CHEBI:190135"/>
    </ligand>
</feature>
<dbReference type="GO" id="GO:0051539">
    <property type="term" value="F:4 iron, 4 sulfur cluster binding"/>
    <property type="evidence" value="ECO:0007669"/>
    <property type="project" value="UniProtKB-KW"/>
</dbReference>
<evidence type="ECO:0000256" key="11">
    <source>
        <dbReference type="ARBA" id="ARBA00023014"/>
    </source>
</evidence>
<evidence type="ECO:0000256" key="12">
    <source>
        <dbReference type="ARBA" id="ARBA00051157"/>
    </source>
</evidence>
<dbReference type="Gene3D" id="3.20.20.70">
    <property type="entry name" value="Aldolase class I"/>
    <property type="match status" value="1"/>
</dbReference>
<evidence type="ECO:0000313" key="17">
    <source>
        <dbReference type="Proteomes" id="UP001321582"/>
    </source>
</evidence>
<evidence type="ECO:0000256" key="1">
    <source>
        <dbReference type="ARBA" id="ARBA00004942"/>
    </source>
</evidence>
<dbReference type="PANTHER" id="PTHR22976">
    <property type="entry name" value="BIOTIN SYNTHASE"/>
    <property type="match status" value="1"/>
</dbReference>
<dbReference type="EMBL" id="AP027059">
    <property type="protein sequence ID" value="BDU50894.1"/>
    <property type="molecule type" value="Genomic_DNA"/>
</dbReference>
<dbReference type="InterPro" id="IPR010722">
    <property type="entry name" value="BATS_dom"/>
</dbReference>
<evidence type="ECO:0000256" key="5">
    <source>
        <dbReference type="ARBA" id="ARBA00022679"/>
    </source>
</evidence>
<comment type="function">
    <text evidence="13">Catalyzes the conversion of dethiobiotin (DTB) to biotin by the insertion of a sulfur atom into dethiobiotin via a radical-based mechanism.</text>
</comment>
<dbReference type="SFLD" id="SFLDG01060">
    <property type="entry name" value="BATS_domain_containing"/>
    <property type="match status" value="1"/>
</dbReference>
<dbReference type="GO" id="GO:0051537">
    <property type="term" value="F:2 iron, 2 sulfur cluster binding"/>
    <property type="evidence" value="ECO:0007669"/>
    <property type="project" value="UniProtKB-KW"/>
</dbReference>
<evidence type="ECO:0000256" key="4">
    <source>
        <dbReference type="ARBA" id="ARBA00022485"/>
    </source>
</evidence>
<evidence type="ECO:0000313" key="16">
    <source>
        <dbReference type="EMBL" id="BDU50894.1"/>
    </source>
</evidence>
<feature type="binding site" evidence="13 14">
    <location>
        <position position="194"/>
    </location>
    <ligand>
        <name>[2Fe-2S] cluster</name>
        <dbReference type="ChEBI" id="CHEBI:190135"/>
    </ligand>
</feature>
<evidence type="ECO:0000256" key="2">
    <source>
        <dbReference type="ARBA" id="ARBA00010765"/>
    </source>
</evidence>
<keyword evidence="6 13" id="KW-0949">S-adenosyl-L-methionine</keyword>
<proteinExistence type="inferred from homology"/>
<evidence type="ECO:0000256" key="3">
    <source>
        <dbReference type="ARBA" id="ARBA00012236"/>
    </source>
</evidence>
<keyword evidence="8 13" id="KW-0479">Metal-binding</keyword>
<comment type="catalytic activity">
    <reaction evidence="12 13">
        <text>(4R,5S)-dethiobiotin + (sulfur carrier)-SH + 2 reduced [2Fe-2S]-[ferredoxin] + 2 S-adenosyl-L-methionine = (sulfur carrier)-H + biotin + 2 5'-deoxyadenosine + 2 L-methionine + 2 oxidized [2Fe-2S]-[ferredoxin]</text>
        <dbReference type="Rhea" id="RHEA:22060"/>
        <dbReference type="Rhea" id="RHEA-COMP:10000"/>
        <dbReference type="Rhea" id="RHEA-COMP:10001"/>
        <dbReference type="Rhea" id="RHEA-COMP:14737"/>
        <dbReference type="Rhea" id="RHEA-COMP:14739"/>
        <dbReference type="ChEBI" id="CHEBI:17319"/>
        <dbReference type="ChEBI" id="CHEBI:29917"/>
        <dbReference type="ChEBI" id="CHEBI:33737"/>
        <dbReference type="ChEBI" id="CHEBI:33738"/>
        <dbReference type="ChEBI" id="CHEBI:57586"/>
        <dbReference type="ChEBI" id="CHEBI:57844"/>
        <dbReference type="ChEBI" id="CHEBI:59789"/>
        <dbReference type="ChEBI" id="CHEBI:64428"/>
        <dbReference type="ChEBI" id="CHEBI:149473"/>
        <dbReference type="EC" id="2.8.1.6"/>
    </reaction>
</comment>
<evidence type="ECO:0000256" key="9">
    <source>
        <dbReference type="ARBA" id="ARBA00022756"/>
    </source>
</evidence>
<evidence type="ECO:0000256" key="10">
    <source>
        <dbReference type="ARBA" id="ARBA00023004"/>
    </source>
</evidence>
<dbReference type="EC" id="2.8.1.6" evidence="3 13"/>
<dbReference type="Pfam" id="PF04055">
    <property type="entry name" value="Radical_SAM"/>
    <property type="match status" value="1"/>
</dbReference>
<evidence type="ECO:0000256" key="14">
    <source>
        <dbReference type="PIRSR" id="PIRSR001619-1"/>
    </source>
</evidence>
<dbReference type="PANTHER" id="PTHR22976:SF2">
    <property type="entry name" value="BIOTIN SYNTHASE, MITOCHONDRIAL"/>
    <property type="match status" value="1"/>
</dbReference>
<dbReference type="GO" id="GO:0005506">
    <property type="term" value="F:iron ion binding"/>
    <property type="evidence" value="ECO:0007669"/>
    <property type="project" value="UniProtKB-UniRule"/>
</dbReference>
<protein>
    <recommendedName>
        <fullName evidence="3 13">Biotin synthase</fullName>
        <ecNumber evidence="3 13">2.8.1.6</ecNumber>
    </recommendedName>
</protein>
<dbReference type="InterPro" id="IPR006638">
    <property type="entry name" value="Elp3/MiaA/NifB-like_rSAM"/>
</dbReference>
<dbReference type="InterPro" id="IPR013785">
    <property type="entry name" value="Aldolase_TIM"/>
</dbReference>
<comment type="cofactor">
    <cofactor evidence="13 14">
        <name>[4Fe-4S] cluster</name>
        <dbReference type="ChEBI" id="CHEBI:49883"/>
    </cofactor>
    <text evidence="13 14">Binds 1 [4Fe-4S] cluster. The cluster is coordinated with 3 cysteines and an exchangeable S-adenosyl-L-methionine.</text>
</comment>
<feature type="domain" description="Radical SAM core" evidence="15">
    <location>
        <begin position="39"/>
        <end position="269"/>
    </location>
</feature>
<feature type="binding site" evidence="13 14">
    <location>
        <position position="133"/>
    </location>
    <ligand>
        <name>[2Fe-2S] cluster</name>
        <dbReference type="ChEBI" id="CHEBI:190135"/>
    </ligand>
</feature>
<dbReference type="InterPro" id="IPR024177">
    <property type="entry name" value="Biotin_synthase"/>
</dbReference>
<comment type="caution">
    <text evidence="13">Lacks conserved residue(s) required for the propagation of feature annotation.</text>
</comment>